<evidence type="ECO:0000256" key="3">
    <source>
        <dbReference type="SAM" id="MobiDB-lite"/>
    </source>
</evidence>
<gene>
    <name evidence="4" type="ORF">RFI_13548</name>
</gene>
<dbReference type="Gene3D" id="1.25.10.10">
    <property type="entry name" value="Leucine-rich Repeat Variant"/>
    <property type="match status" value="1"/>
</dbReference>
<dbReference type="PANTHER" id="PTHR10257">
    <property type="entry name" value="SERINE/THREONINE PROTEIN PHOSPHATASE 2A PP2A REGULATORY SUBUNIT B"/>
    <property type="match status" value="1"/>
</dbReference>
<comment type="caution">
    <text evidence="4">The sequence shown here is derived from an EMBL/GenBank/DDBJ whole genome shotgun (WGS) entry which is preliminary data.</text>
</comment>
<feature type="compositionally biased region" description="Basic and acidic residues" evidence="3">
    <location>
        <begin position="444"/>
        <end position="463"/>
    </location>
</feature>
<feature type="region of interest" description="Disordered" evidence="3">
    <location>
        <begin position="439"/>
        <end position="471"/>
    </location>
</feature>
<keyword evidence="5" id="KW-1185">Reference proteome</keyword>
<reference evidence="4 5" key="1">
    <citation type="journal article" date="2013" name="Curr. Biol.">
        <title>The Genome of the Foraminiferan Reticulomyxa filosa.</title>
        <authorList>
            <person name="Glockner G."/>
            <person name="Hulsmann N."/>
            <person name="Schleicher M."/>
            <person name="Noegel A.A."/>
            <person name="Eichinger L."/>
            <person name="Gallinger C."/>
            <person name="Pawlowski J."/>
            <person name="Sierra R."/>
            <person name="Euteneuer U."/>
            <person name="Pillet L."/>
            <person name="Moustafa A."/>
            <person name="Platzer M."/>
            <person name="Groth M."/>
            <person name="Szafranski K."/>
            <person name="Schliwa M."/>
        </authorList>
    </citation>
    <scope>NUCLEOTIDE SEQUENCE [LARGE SCALE GENOMIC DNA]</scope>
</reference>
<evidence type="ECO:0000256" key="2">
    <source>
        <dbReference type="SAM" id="Coils"/>
    </source>
</evidence>
<accession>X6NCY2</accession>
<evidence type="ECO:0000256" key="1">
    <source>
        <dbReference type="PROSITE-ProRule" id="PRU00339"/>
    </source>
</evidence>
<dbReference type="InterPro" id="IPR016024">
    <property type="entry name" value="ARM-type_fold"/>
</dbReference>
<dbReference type="InterPro" id="IPR002554">
    <property type="entry name" value="PP2A_B56"/>
</dbReference>
<dbReference type="Proteomes" id="UP000023152">
    <property type="component" value="Unassembled WGS sequence"/>
</dbReference>
<dbReference type="GO" id="GO:0000159">
    <property type="term" value="C:protein phosphatase type 2A complex"/>
    <property type="evidence" value="ECO:0007669"/>
    <property type="project" value="InterPro"/>
</dbReference>
<sequence length="920" mass="107096">MMNRRPGLGSPILFNGTNLTQQSYYCNGLNTGRDANSNGQVENTLAIKSATKRGVHHGIHSPYSPCFDSTHNNHVCQVPIYVSSKCHYMMALPNFFSWEDLLKAFNDIPCLSYAPEDCILVYTKEKDKIPLVADFLPCGPGTQPGQNKKKKKTVHGLSSSLVDVKEDVELNHETIELLRRCDPLFYLNGYMWLLRNQQGGHYTQYTLQVSVDLSAFALRANKMINQGRYADALSCYQSMLDESPNNPNLHVDQADCLCLLQKYDDAEKAYLEAIKADENCFRAYMHYAYLLKFLEKIDFAQSYYEKGFSVIDRIINQSNLKPRSSISDFKHQQDNLWLHTSHHYFKKTQELEKHKIQHYQKLFNDLQCKEEEISILKKEMASMQQNFEKKMFEFEKDHQNAIVQLKQEISHLEHTFQEEKQQWLHRTQNTTSVDLVCKANTTSDGDKDKRKDKWENKLDKKNQSESANNSLKNSRDLLLQVHQMKLLNKVADLQAKQQMMIEKVKLCQVSCDFTSNATDEKQRIYNKRELLLDVVQEMSSCKWNSSELLLVCLSAIRANLFRTLPDGKSTPAAQKSEEEQEFRDPAWFVRREGTERKKNMEHLQLVYELAFHVVTNTNVEKKALKKYLQGAFLQQLILLFSSPDRREPQYVKILVHAIYGRFMALRKAVRRHLCNYCYKYIYESVQSRPTWQGLPEVLEIFSSIFQGLNVPVKGDYQSLIQKVIVPLHKTFHLVEFHDQLFWPKFNPAKEQLFIQEIIHVVGICTKDSKFVASAEFNAVVTATLDQLLRCAMSPHHQIAERSLSVWREEPIQTFVDSNKEVFWPKIINVLQHNCEQHWLSTIRNLNRQILNDFQFRNSDWFLRFQSQASKTFVPNNGHYTDPSPAILSSSNVCQSAHSTDQQKRRQKWEIIRQMANLSSD</sequence>
<feature type="repeat" description="TPR" evidence="1">
    <location>
        <begin position="213"/>
        <end position="246"/>
    </location>
</feature>
<dbReference type="InterPro" id="IPR019734">
    <property type="entry name" value="TPR_rpt"/>
</dbReference>
<dbReference type="GO" id="GO:0019888">
    <property type="term" value="F:protein phosphatase regulator activity"/>
    <property type="evidence" value="ECO:0007669"/>
    <property type="project" value="InterPro"/>
</dbReference>
<proteinExistence type="predicted"/>
<dbReference type="Pfam" id="PF01603">
    <property type="entry name" value="B56"/>
    <property type="match status" value="2"/>
</dbReference>
<dbReference type="AlphaFoldDB" id="X6NCY2"/>
<dbReference type="SUPFAM" id="SSF48371">
    <property type="entry name" value="ARM repeat"/>
    <property type="match status" value="1"/>
</dbReference>
<evidence type="ECO:0000313" key="4">
    <source>
        <dbReference type="EMBL" id="ETO23629.1"/>
    </source>
</evidence>
<dbReference type="InterPro" id="IPR011989">
    <property type="entry name" value="ARM-like"/>
</dbReference>
<dbReference type="EMBL" id="ASPP01009799">
    <property type="protein sequence ID" value="ETO23629.1"/>
    <property type="molecule type" value="Genomic_DNA"/>
</dbReference>
<dbReference type="InterPro" id="IPR011990">
    <property type="entry name" value="TPR-like_helical_dom_sf"/>
</dbReference>
<dbReference type="OrthoDB" id="10264446at2759"/>
<dbReference type="PANTHER" id="PTHR10257:SF3">
    <property type="entry name" value="SERINE_THREONINE-PROTEIN PHOSPHATASE 2A 56 KDA REGULATORY SUBUNIT GAMMA ISOFORM"/>
    <property type="match status" value="1"/>
</dbReference>
<dbReference type="SUPFAM" id="SSF48452">
    <property type="entry name" value="TPR-like"/>
    <property type="match status" value="1"/>
</dbReference>
<dbReference type="PROSITE" id="PS50005">
    <property type="entry name" value="TPR"/>
    <property type="match status" value="1"/>
</dbReference>
<organism evidence="4 5">
    <name type="scientific">Reticulomyxa filosa</name>
    <dbReference type="NCBI Taxonomy" id="46433"/>
    <lineage>
        <taxon>Eukaryota</taxon>
        <taxon>Sar</taxon>
        <taxon>Rhizaria</taxon>
        <taxon>Retaria</taxon>
        <taxon>Foraminifera</taxon>
        <taxon>Monothalamids</taxon>
        <taxon>Reticulomyxidae</taxon>
        <taxon>Reticulomyxa</taxon>
    </lineage>
</organism>
<dbReference type="Pfam" id="PF14559">
    <property type="entry name" value="TPR_19"/>
    <property type="match status" value="1"/>
</dbReference>
<dbReference type="SMART" id="SM00028">
    <property type="entry name" value="TPR"/>
    <property type="match status" value="2"/>
</dbReference>
<keyword evidence="2" id="KW-0175">Coiled coil</keyword>
<dbReference type="GO" id="GO:0007165">
    <property type="term" value="P:signal transduction"/>
    <property type="evidence" value="ECO:0007669"/>
    <property type="project" value="InterPro"/>
</dbReference>
<protein>
    <submittedName>
        <fullName evidence="4">Protein phosphatase 2a, regulatory subunit</fullName>
    </submittedName>
</protein>
<dbReference type="Gene3D" id="1.25.40.10">
    <property type="entry name" value="Tetratricopeptide repeat domain"/>
    <property type="match status" value="1"/>
</dbReference>
<feature type="coiled-coil region" evidence="2">
    <location>
        <begin position="359"/>
        <end position="422"/>
    </location>
</feature>
<name>X6NCY2_RETFI</name>
<keyword evidence="1" id="KW-0802">TPR repeat</keyword>
<evidence type="ECO:0000313" key="5">
    <source>
        <dbReference type="Proteomes" id="UP000023152"/>
    </source>
</evidence>